<feature type="disulfide bond" evidence="22">
    <location>
        <begin position="199"/>
        <end position="220"/>
    </location>
</feature>
<dbReference type="InterPro" id="IPR001881">
    <property type="entry name" value="EGF-like_Ca-bd_dom"/>
</dbReference>
<evidence type="ECO:0000256" key="16">
    <source>
        <dbReference type="ARBA" id="ARBA00023319"/>
    </source>
</evidence>
<feature type="disulfide bond" evidence="22">
    <location>
        <begin position="625"/>
        <end position="646"/>
    </location>
</feature>
<keyword evidence="4" id="KW-0272">Extracellular matrix</keyword>
<sequence>MTTLLLVFVCLRVIAAAISVEVSDHQNTLSAIIPVDPPLNVQLGHSLTIPCFFINALDGVTVAPSTAPLTPRIKWSKHVKGKETVLLVAIDGHVRVNDAYKGRVSMPTYPLAPTDVSLEISTIMSNDSGTYRCEVMHGIEDSQATVEVNVKGVVFHYRAISTRYTLDFENAKKACIQNSATIATPEQLQAAYDDGYHQCDAGWLSDQTVRYPIHNPREACYGDKDIFPGVRTYGVRETDETYDVYCYVEDMQGEVFYATSPEKFTFDEAEKQCKSLGARLATTGELYVAWKSGMDVCSAGWLGDRSVRYPISIARPNCGGNLVGVRTVYLHPNQTGYPDPLSRYDAICYKAGPDEDITIQTITQPSLEIIIPRNETEEEARGSIASLEPTDFTLTPTDLEEFFTATPELVLTEGPFENVTEEFPLENITALTQTEAPGTADVTFSEGPEFNATTSLAEEIVPATAAPAEAEPEKNISKTGLVFHYRAASSRYSLNFTEAKQACLDNNAIIATPAQLQAAYEAGFDQCDAGWISDQTVRYPIVTPRQNCNGDKNGFPGVRSYGVVKPTERFDVYCYIDKLHGEVFFATQPNQFTFQEAKEFCDDQNATLASTGQLYVAWKLGLDKCRAGWLSDQSVRYPIVTPRKACGGDLPGVRTVYLHANQTGFPDPLSKYHAFCFREEIPDFPSVEEEVIVTQIVSELEKLPSGEEPTSEIETVTEFENQTDVWIANVTEISTIEPSLTVSPSVVPIASPAPEDISGESSAIGSISGEPSGEVSGDVSGADLSGQPSGSEESGFPSGTDISGVSGLPSGDISGEKPSGEPDISGLPSGDISGEKPSGEPDISGLPPGDISGEKPSGEPDISGLPSGDISGEKPSGEPDISGLPSGDISGEEPSGEPDISGLPSGFPSGAEDISGQVSGFPDISGLSSVPIETSGLPSGEPSGDEIISGSASGVEIISGFSSGQEDVSGIASGFPTITHVDTPWVEAITKPTEIELEGKGEIELSASSGIELSGDFSGLEPSGDVSGFDLSGATSSVIESSGDISGFISGDISGEPSGMIDLSGEVSGVTDISGDLSGLKDFSGEASGVLDFSGELSGLSGESSGITSVSSGYSGDIGISGETSGVREISGELSGVPDISGLGSGILEISSGVILIDQTLTELSQTPVKEEEGKGSVGISGFYSGDVDSSGDISGILDVSGGPSGLIDTSGFVSGAIPSGDIDISGVSDISGAVSGAEYVSGLQSGFDDASGVPTISHIDFTLKEPPTQGPDTQEAGGGPSVILEFSGISSGETLPSGTQEGSLESSGIYTSGFSQVTLITDDSVEAITKPSVSQELGGVTLAYTIETSASGDIGIETSATHETTLEGSTETSSGHITFLAPESSGEISETSESETTHAPEEAQQERELVTSIASDEVTDEPTIEAASPSSPIAIESEGIIGSCADEPCGAGTCTEKEGRIYCACPVGFGGGLCNIDIDECHSSPCVNGATCVDGIDSFKCLCLPSYGGDLCQIDLEVCEDGWTKFQGHCYKHFSERETWVDAENVCRYHQSHLASILSPEEQEFVNSNAQDYQWIGLNDKTIENDFRWSDANPLQYENWRPNQPDNFFTTGEDCVVMIWHERGEWNDVPCNYHLPFTCKKGTVACGEPPAVQNAYTLGKKKVRYEISSLVRYQCNQGYLQRHVPIIRCLPTGHWDEPRIQCIDLSTYRRHKRSPRSRSRAIATSEQGKAH</sequence>
<dbReference type="GO" id="GO:0072534">
    <property type="term" value="C:perineuronal net"/>
    <property type="evidence" value="ECO:0000318"/>
    <property type="project" value="GO_Central"/>
</dbReference>
<dbReference type="InterPro" id="IPR050691">
    <property type="entry name" value="Hyaluronan_bind_Proteoglycan"/>
</dbReference>
<dbReference type="FunFam" id="2.60.40.10:FF:000451">
    <property type="entry name" value="aggrecan core protein"/>
    <property type="match status" value="1"/>
</dbReference>
<dbReference type="GO" id="GO:0002052">
    <property type="term" value="P:positive regulation of neuroblast proliferation"/>
    <property type="evidence" value="ECO:0007669"/>
    <property type="project" value="TreeGrafter"/>
</dbReference>
<feature type="compositionally biased region" description="Polar residues" evidence="23">
    <location>
        <begin position="1723"/>
        <end position="1732"/>
    </location>
</feature>
<dbReference type="PANTHER" id="PTHR22804:SF42">
    <property type="entry name" value="AGGRECAN CORE PROTEIN"/>
    <property type="match status" value="1"/>
</dbReference>
<evidence type="ECO:0000256" key="24">
    <source>
        <dbReference type="SAM" id="SignalP"/>
    </source>
</evidence>
<dbReference type="FunFam" id="3.10.100.10:FF:000009">
    <property type="entry name" value="Aggrecan core protein"/>
    <property type="match status" value="1"/>
</dbReference>
<evidence type="ECO:0000256" key="18">
    <source>
        <dbReference type="ARBA" id="ARBA00039399"/>
    </source>
</evidence>
<dbReference type="Gene3D" id="2.10.70.10">
    <property type="entry name" value="Complement Module, domain 1"/>
    <property type="match status" value="1"/>
</dbReference>
<dbReference type="Pfam" id="PF00084">
    <property type="entry name" value="Sushi"/>
    <property type="match status" value="1"/>
</dbReference>
<feature type="disulfide bond" evidence="21">
    <location>
        <begin position="1676"/>
        <end position="1703"/>
    </location>
</feature>
<reference evidence="30" key="1">
    <citation type="submission" date="2024-06" db="UniProtKB">
        <authorList>
            <consortium name="RefSeq"/>
        </authorList>
    </citation>
    <scope>NUCLEOTIDE SEQUENCE [LARGE SCALE GENOMIC DNA]</scope>
    <source>
        <strain evidence="30">J_2021</strain>
    </source>
</reference>
<feature type="compositionally biased region" description="Low complexity" evidence="23">
    <location>
        <begin position="745"/>
        <end position="777"/>
    </location>
</feature>
<dbReference type="PROSITE" id="PS50963">
    <property type="entry name" value="LINK_2"/>
    <property type="match status" value="4"/>
</dbReference>
<dbReference type="InterPro" id="IPR000152">
    <property type="entry name" value="EGF-type_Asp/Asn_hydroxyl_site"/>
</dbReference>
<keyword evidence="13 20" id="KW-1015">Disulfide bond</keyword>
<dbReference type="Pfam" id="PF00193">
    <property type="entry name" value="Xlink"/>
    <property type="match status" value="4"/>
</dbReference>
<dbReference type="GO" id="GO:0030246">
    <property type="term" value="F:carbohydrate binding"/>
    <property type="evidence" value="ECO:0007669"/>
    <property type="project" value="UniProtKB-KW"/>
</dbReference>
<comment type="subcellular location">
    <subcellularLocation>
        <location evidence="1">Secreted</location>
        <location evidence="1">Extracellular space</location>
        <location evidence="1">Extracellular matrix</location>
    </subcellularLocation>
</comment>
<dbReference type="SMART" id="SM00034">
    <property type="entry name" value="CLECT"/>
    <property type="match status" value="1"/>
</dbReference>
<feature type="domain" description="C-type lectin" evidence="26">
    <location>
        <begin position="1527"/>
        <end position="1641"/>
    </location>
</feature>
<dbReference type="InterPro" id="IPR036179">
    <property type="entry name" value="Ig-like_dom_sf"/>
</dbReference>
<keyword evidence="9" id="KW-0430">Lectin</keyword>
<dbReference type="CDD" id="cd03588">
    <property type="entry name" value="CLECT_CSPGs"/>
    <property type="match status" value="1"/>
</dbReference>
<keyword evidence="6 21" id="KW-0768">Sushi</keyword>
<dbReference type="GO" id="GO:0045202">
    <property type="term" value="C:synapse"/>
    <property type="evidence" value="ECO:0000318"/>
    <property type="project" value="GO_Central"/>
</dbReference>
<dbReference type="GO" id="GO:0007417">
    <property type="term" value="P:central nervous system development"/>
    <property type="evidence" value="ECO:0000318"/>
    <property type="project" value="GO_Central"/>
</dbReference>
<feature type="domain" description="EGF-like" evidence="25">
    <location>
        <begin position="1478"/>
        <end position="1514"/>
    </location>
</feature>
<dbReference type="Gene3D" id="3.10.100.10">
    <property type="entry name" value="Mannose-Binding Protein A, subunit A"/>
    <property type="match status" value="5"/>
</dbReference>
<dbReference type="GO" id="GO:0005615">
    <property type="term" value="C:extracellular space"/>
    <property type="evidence" value="ECO:0000318"/>
    <property type="project" value="GO_Central"/>
</dbReference>
<dbReference type="CDD" id="cd03517">
    <property type="entry name" value="Link_domain_CSPGs_modules_1_3"/>
    <property type="match status" value="2"/>
</dbReference>
<feature type="compositionally biased region" description="Basic and acidic residues" evidence="23">
    <location>
        <begin position="1396"/>
        <end position="1407"/>
    </location>
</feature>
<dbReference type="InterPro" id="IPR000436">
    <property type="entry name" value="Sushi_SCR_CCP_dom"/>
</dbReference>
<dbReference type="Pfam" id="PF00008">
    <property type="entry name" value="EGF"/>
    <property type="match status" value="1"/>
</dbReference>
<feature type="disulfide bond" evidence="20">
    <location>
        <begin position="1466"/>
        <end position="1475"/>
    </location>
</feature>
<evidence type="ECO:0000256" key="20">
    <source>
        <dbReference type="PROSITE-ProRule" id="PRU00076"/>
    </source>
</evidence>
<dbReference type="KEGG" id="xla:108712312"/>
<evidence type="ECO:0000259" key="28">
    <source>
        <dbReference type="PROSITE" id="PS50923"/>
    </source>
</evidence>
<dbReference type="PROSITE" id="PS00290">
    <property type="entry name" value="IG_MHC"/>
    <property type="match status" value="1"/>
</dbReference>
<dbReference type="FunFam" id="3.10.100.10:FF:000002">
    <property type="entry name" value="Hyaluronan proteoglycan link protein 1"/>
    <property type="match status" value="1"/>
</dbReference>
<dbReference type="PROSITE" id="PS01241">
    <property type="entry name" value="LINK_1"/>
    <property type="match status" value="3"/>
</dbReference>
<dbReference type="InterPro" id="IPR016187">
    <property type="entry name" value="CTDL_fold"/>
</dbReference>
<dbReference type="Pfam" id="PF00059">
    <property type="entry name" value="Lectin_C"/>
    <property type="match status" value="1"/>
</dbReference>
<dbReference type="GeneID" id="108712312"/>
<evidence type="ECO:0000256" key="13">
    <source>
        <dbReference type="ARBA" id="ARBA00023157"/>
    </source>
</evidence>
<dbReference type="SUPFAM" id="SSF48726">
    <property type="entry name" value="Immunoglobulin"/>
    <property type="match status" value="1"/>
</dbReference>
<dbReference type="SMART" id="SM00032">
    <property type="entry name" value="CCP"/>
    <property type="match status" value="1"/>
</dbReference>
<dbReference type="PROSITE" id="PS50835">
    <property type="entry name" value="IG_LIKE"/>
    <property type="match status" value="1"/>
</dbReference>
<keyword evidence="14" id="KW-0325">Glycoprotein</keyword>
<evidence type="ECO:0000256" key="12">
    <source>
        <dbReference type="ARBA" id="ARBA00022974"/>
    </source>
</evidence>
<evidence type="ECO:0000259" key="29">
    <source>
        <dbReference type="PROSITE" id="PS50963"/>
    </source>
</evidence>
<dbReference type="Pfam" id="PF07686">
    <property type="entry name" value="V-set"/>
    <property type="match status" value="1"/>
</dbReference>
<dbReference type="InterPro" id="IPR013106">
    <property type="entry name" value="Ig_V-set"/>
</dbReference>
<dbReference type="InterPro" id="IPR033987">
    <property type="entry name" value="CSPG_CTLD"/>
</dbReference>
<evidence type="ECO:0000256" key="17">
    <source>
        <dbReference type="ARBA" id="ARBA00038272"/>
    </source>
</evidence>
<dbReference type="OrthoDB" id="5860362at2759"/>
<feature type="disulfide bond" evidence="20">
    <location>
        <begin position="1445"/>
        <end position="1455"/>
    </location>
</feature>
<dbReference type="FunFam" id="3.10.100.10:FF:000001">
    <property type="entry name" value="Hyaluronan proteoglycan link protein 1"/>
    <property type="match status" value="1"/>
</dbReference>
<dbReference type="FunFam" id="3.10.100.10:FF:000003">
    <property type="entry name" value="Versican core protein"/>
    <property type="match status" value="1"/>
</dbReference>
<feature type="compositionally biased region" description="Low complexity" evidence="23">
    <location>
        <begin position="785"/>
        <end position="799"/>
    </location>
</feature>
<evidence type="ECO:0000256" key="7">
    <source>
        <dbReference type="ARBA" id="ARBA00022723"/>
    </source>
</evidence>
<keyword evidence="16" id="KW-0393">Immunoglobulin domain</keyword>
<feature type="domain" description="Link" evidence="29">
    <location>
        <begin position="254"/>
        <end position="350"/>
    </location>
</feature>
<dbReference type="FunFam" id="2.10.25.10:FF:000006">
    <property type="entry name" value="Versican core protein-like isoform 1"/>
    <property type="match status" value="1"/>
</dbReference>
<dbReference type="InterPro" id="IPR001304">
    <property type="entry name" value="C-type_lectin-like"/>
</dbReference>
<comment type="caution">
    <text evidence="20">Lacks conserved residue(s) required for the propagation of feature annotation.</text>
</comment>
<evidence type="ECO:0000259" key="25">
    <source>
        <dbReference type="PROSITE" id="PS50026"/>
    </source>
</evidence>
<evidence type="ECO:0000256" key="21">
    <source>
        <dbReference type="PROSITE-ProRule" id="PRU00302"/>
    </source>
</evidence>
<dbReference type="InterPro" id="IPR018378">
    <property type="entry name" value="C-type_lectin_CS"/>
</dbReference>
<keyword evidence="10" id="KW-0677">Repeat</keyword>
<dbReference type="PROSITE" id="PS00010">
    <property type="entry name" value="ASX_HYDROXYL"/>
    <property type="match status" value="1"/>
</dbReference>
<evidence type="ECO:0000256" key="9">
    <source>
        <dbReference type="ARBA" id="ARBA00022734"/>
    </source>
</evidence>
<dbReference type="InterPro" id="IPR000742">
    <property type="entry name" value="EGF"/>
</dbReference>
<dbReference type="Gene3D" id="2.10.25.10">
    <property type="entry name" value="Laminin"/>
    <property type="match status" value="2"/>
</dbReference>
<proteinExistence type="inferred from homology"/>
<dbReference type="PROSITE" id="PS00022">
    <property type="entry name" value="EGF_1"/>
    <property type="match status" value="2"/>
</dbReference>
<keyword evidence="11" id="KW-0106">Calcium</keyword>
<evidence type="ECO:0000256" key="10">
    <source>
        <dbReference type="ARBA" id="ARBA00022737"/>
    </source>
</evidence>
<feature type="domain" description="Link" evidence="29">
    <location>
        <begin position="153"/>
        <end position="248"/>
    </location>
</feature>
<evidence type="ECO:0000256" key="11">
    <source>
        <dbReference type="ARBA" id="ARBA00022837"/>
    </source>
</evidence>
<comment type="similarity">
    <text evidence="17">Belongs to the HAPLN family.</text>
</comment>
<dbReference type="InterPro" id="IPR003006">
    <property type="entry name" value="Ig/MHC_CS"/>
</dbReference>
<dbReference type="FunFam" id="2.10.70.10:FF:000003">
    <property type="entry name" value="Versican core protein"/>
    <property type="match status" value="1"/>
</dbReference>
<dbReference type="RefSeq" id="XP_041444161.1">
    <property type="nucleotide sequence ID" value="XM_041588227.1"/>
</dbReference>
<feature type="signal peptide" evidence="24">
    <location>
        <begin position="1"/>
        <end position="17"/>
    </location>
</feature>
<dbReference type="InterPro" id="IPR000538">
    <property type="entry name" value="Link_dom"/>
</dbReference>
<feature type="domain" description="Ig-like" evidence="27">
    <location>
        <begin position="34"/>
        <end position="149"/>
    </location>
</feature>
<dbReference type="PROSITE" id="PS01186">
    <property type="entry name" value="EGF_2"/>
    <property type="match status" value="1"/>
</dbReference>
<evidence type="ECO:0000256" key="6">
    <source>
        <dbReference type="ARBA" id="ARBA00022659"/>
    </source>
</evidence>
<feature type="disulfide bond" evidence="21">
    <location>
        <begin position="1647"/>
        <end position="1690"/>
    </location>
</feature>
<dbReference type="GO" id="GO:0001501">
    <property type="term" value="P:skeletal system development"/>
    <property type="evidence" value="ECO:0000318"/>
    <property type="project" value="GO_Central"/>
</dbReference>
<feature type="chain" id="PRO_5035202631" description="Aggrecan core protein" evidence="24">
    <location>
        <begin position="18"/>
        <end position="1732"/>
    </location>
</feature>
<dbReference type="GO" id="GO:0005509">
    <property type="term" value="F:calcium ion binding"/>
    <property type="evidence" value="ECO:0007669"/>
    <property type="project" value="InterPro"/>
</dbReference>
<keyword evidence="5 20" id="KW-0245">EGF-like domain</keyword>
<dbReference type="PRINTS" id="PR01265">
    <property type="entry name" value="LINKMODULE"/>
</dbReference>
<feature type="disulfide bond" evidence="22">
    <location>
        <begin position="297"/>
        <end position="318"/>
    </location>
</feature>
<evidence type="ECO:0000259" key="27">
    <source>
        <dbReference type="PROSITE" id="PS50835"/>
    </source>
</evidence>
<comment type="similarity">
    <text evidence="2">Belongs to the aggrecan/versican proteoglycan family.</text>
</comment>
<dbReference type="InterPro" id="IPR018097">
    <property type="entry name" value="EGF_Ca-bd_CS"/>
</dbReference>
<dbReference type="InterPro" id="IPR035976">
    <property type="entry name" value="Sushi/SCR/CCP_sf"/>
</dbReference>
<evidence type="ECO:0000256" key="14">
    <source>
        <dbReference type="ARBA" id="ARBA00023180"/>
    </source>
</evidence>
<dbReference type="SMART" id="SM00179">
    <property type="entry name" value="EGF_CA"/>
    <property type="match status" value="1"/>
</dbReference>
<keyword evidence="8 24" id="KW-0732">Signal</keyword>
<keyword evidence="3" id="KW-0964">Secreted</keyword>
<dbReference type="InterPro" id="IPR007110">
    <property type="entry name" value="Ig-like_dom"/>
</dbReference>
<protein>
    <recommendedName>
        <fullName evidence="18">Aggrecan core protein</fullName>
    </recommendedName>
    <alternativeName>
        <fullName evidence="19">Cartilage-specific proteoglycan core protein</fullName>
    </alternativeName>
</protein>
<feature type="disulfide bond" evidence="20">
    <location>
        <begin position="1504"/>
        <end position="1513"/>
    </location>
</feature>
<keyword evidence="7" id="KW-0479">Metal-binding</keyword>
<evidence type="ECO:0000256" key="15">
    <source>
        <dbReference type="ARBA" id="ARBA00023290"/>
    </source>
</evidence>
<dbReference type="PANTHER" id="PTHR22804">
    <property type="entry name" value="AGGRECAN/VERSICAN PROTEOGLYCAN"/>
    <property type="match status" value="1"/>
</dbReference>
<feature type="disulfide bond" evidence="22">
    <location>
        <begin position="527"/>
        <end position="548"/>
    </location>
</feature>
<feature type="region of interest" description="Disordered" evidence="23">
    <location>
        <begin position="745"/>
        <end position="949"/>
    </location>
</feature>
<evidence type="ECO:0000256" key="5">
    <source>
        <dbReference type="ARBA" id="ARBA00022536"/>
    </source>
</evidence>
<dbReference type="CDD" id="cd03520">
    <property type="entry name" value="Link_domain_CSPGs_modules_2_4"/>
    <property type="match status" value="2"/>
</dbReference>
<keyword evidence="12" id="KW-0654">Proteoglycan</keyword>
<feature type="region of interest" description="Disordered" evidence="23">
    <location>
        <begin position="1712"/>
        <end position="1732"/>
    </location>
</feature>
<dbReference type="SMART" id="SM00181">
    <property type="entry name" value="EGF"/>
    <property type="match status" value="2"/>
</dbReference>
<reference evidence="31" key="2">
    <citation type="submission" date="2025-08" db="UniProtKB">
        <authorList>
            <consortium name="RefSeq"/>
        </authorList>
    </citation>
    <scope>IDENTIFICATION</scope>
    <source>
        <strain evidence="31">J_2021</strain>
        <tissue evidence="31">Erythrocytes</tissue>
    </source>
</reference>
<evidence type="ECO:0000313" key="30">
    <source>
        <dbReference type="Proteomes" id="UP000186698"/>
    </source>
</evidence>
<evidence type="ECO:0000256" key="19">
    <source>
        <dbReference type="ARBA" id="ARBA00042947"/>
    </source>
</evidence>
<dbReference type="FunFam" id="3.10.100.10:FF:000011">
    <property type="entry name" value="Aggrecan core protein"/>
    <property type="match status" value="1"/>
</dbReference>
<dbReference type="PROSITE" id="PS00615">
    <property type="entry name" value="C_TYPE_LECTIN_1"/>
    <property type="match status" value="1"/>
</dbReference>
<gene>
    <name evidence="31" type="primary">LOC108712312</name>
</gene>
<accession>A0A8J1MRS7</accession>
<dbReference type="InterPro" id="IPR013783">
    <property type="entry name" value="Ig-like_fold"/>
</dbReference>
<evidence type="ECO:0000256" key="2">
    <source>
        <dbReference type="ARBA" id="ARBA00006838"/>
    </source>
</evidence>
<evidence type="ECO:0000313" key="31">
    <source>
        <dbReference type="RefSeq" id="XP_041444161.1"/>
    </source>
</evidence>
<dbReference type="SUPFAM" id="SSF57196">
    <property type="entry name" value="EGF/Laminin"/>
    <property type="match status" value="1"/>
</dbReference>
<dbReference type="SMART" id="SM00445">
    <property type="entry name" value="LINK"/>
    <property type="match status" value="4"/>
</dbReference>
<dbReference type="InterPro" id="IPR003599">
    <property type="entry name" value="Ig_sub"/>
</dbReference>
<dbReference type="PROSITE" id="PS50923">
    <property type="entry name" value="SUSHI"/>
    <property type="match status" value="1"/>
</dbReference>
<evidence type="ECO:0000256" key="4">
    <source>
        <dbReference type="ARBA" id="ARBA00022530"/>
    </source>
</evidence>
<dbReference type="SMART" id="SM00409">
    <property type="entry name" value="IG"/>
    <property type="match status" value="1"/>
</dbReference>
<dbReference type="Proteomes" id="UP000186698">
    <property type="component" value="Chromosome 3S"/>
</dbReference>
<dbReference type="GO" id="GO:0007155">
    <property type="term" value="P:cell adhesion"/>
    <property type="evidence" value="ECO:0007669"/>
    <property type="project" value="InterPro"/>
</dbReference>
<dbReference type="PROSITE" id="PS01187">
    <property type="entry name" value="EGF_CA"/>
    <property type="match status" value="1"/>
</dbReference>
<evidence type="ECO:0000256" key="22">
    <source>
        <dbReference type="PROSITE-ProRule" id="PRU00323"/>
    </source>
</evidence>
<evidence type="ECO:0000256" key="23">
    <source>
        <dbReference type="SAM" id="MobiDB-lite"/>
    </source>
</evidence>
<dbReference type="CDD" id="cd00054">
    <property type="entry name" value="EGF_CA"/>
    <property type="match status" value="1"/>
</dbReference>
<feature type="domain" description="Sushi" evidence="28">
    <location>
        <begin position="1645"/>
        <end position="1705"/>
    </location>
</feature>
<dbReference type="GO" id="GO:0005540">
    <property type="term" value="F:hyaluronic acid binding"/>
    <property type="evidence" value="ECO:0007669"/>
    <property type="project" value="UniProtKB-KW"/>
</dbReference>
<organism evidence="30 31">
    <name type="scientific">Xenopus laevis</name>
    <name type="common">African clawed frog</name>
    <dbReference type="NCBI Taxonomy" id="8355"/>
    <lineage>
        <taxon>Eukaryota</taxon>
        <taxon>Metazoa</taxon>
        <taxon>Chordata</taxon>
        <taxon>Craniata</taxon>
        <taxon>Vertebrata</taxon>
        <taxon>Euteleostomi</taxon>
        <taxon>Amphibia</taxon>
        <taxon>Batrachia</taxon>
        <taxon>Anura</taxon>
        <taxon>Pipoidea</taxon>
        <taxon>Pipidae</taxon>
        <taxon>Xenopodinae</taxon>
        <taxon>Xenopus</taxon>
        <taxon>Xenopus</taxon>
    </lineage>
</organism>
<dbReference type="PROSITE" id="PS50041">
    <property type="entry name" value="C_TYPE_LECTIN_2"/>
    <property type="match status" value="1"/>
</dbReference>
<feature type="region of interest" description="Disordered" evidence="23">
    <location>
        <begin position="1384"/>
        <end position="1407"/>
    </location>
</feature>
<feature type="domain" description="EGF-like" evidence="25">
    <location>
        <begin position="1441"/>
        <end position="1476"/>
    </location>
</feature>
<evidence type="ECO:0000256" key="8">
    <source>
        <dbReference type="ARBA" id="ARBA00022729"/>
    </source>
</evidence>
<dbReference type="SUPFAM" id="SSF56436">
    <property type="entry name" value="C-type lectin-like"/>
    <property type="match status" value="5"/>
</dbReference>
<dbReference type="SMART" id="SM00406">
    <property type="entry name" value="IGv"/>
    <property type="match status" value="1"/>
</dbReference>
<feature type="domain" description="Link" evidence="29">
    <location>
        <begin position="582"/>
        <end position="678"/>
    </location>
</feature>
<evidence type="ECO:0000256" key="1">
    <source>
        <dbReference type="ARBA" id="ARBA00004498"/>
    </source>
</evidence>
<feature type="domain" description="Link" evidence="29">
    <location>
        <begin position="481"/>
        <end position="576"/>
    </location>
</feature>
<dbReference type="CDD" id="cd00033">
    <property type="entry name" value="CCP"/>
    <property type="match status" value="1"/>
</dbReference>
<dbReference type="InterPro" id="IPR016186">
    <property type="entry name" value="C-type_lectin-like/link_sf"/>
</dbReference>
<dbReference type="SUPFAM" id="SSF57535">
    <property type="entry name" value="Complement control module/SCR domain"/>
    <property type="match status" value="1"/>
</dbReference>
<dbReference type="GO" id="GO:0010001">
    <property type="term" value="P:glial cell differentiation"/>
    <property type="evidence" value="ECO:0007669"/>
    <property type="project" value="TreeGrafter"/>
</dbReference>
<keyword evidence="30" id="KW-1185">Reference proteome</keyword>
<dbReference type="CTD" id="108712312"/>
<evidence type="ECO:0000259" key="26">
    <source>
        <dbReference type="PROSITE" id="PS50041"/>
    </source>
</evidence>
<name>A0A8J1MRS7_XENLA</name>
<keyword evidence="15" id="KW-0373">Hyaluronic acid</keyword>
<dbReference type="PROSITE" id="PS50026">
    <property type="entry name" value="EGF_3"/>
    <property type="match status" value="2"/>
</dbReference>
<dbReference type="Gene3D" id="2.60.40.10">
    <property type="entry name" value="Immunoglobulins"/>
    <property type="match status" value="1"/>
</dbReference>
<evidence type="ECO:0000256" key="3">
    <source>
        <dbReference type="ARBA" id="ARBA00022525"/>
    </source>
</evidence>